<name>A0AA88GK31_NAELO</name>
<accession>A0AA88GK31</accession>
<dbReference type="Proteomes" id="UP000816034">
    <property type="component" value="Unassembled WGS sequence"/>
</dbReference>
<evidence type="ECO:0000313" key="3">
    <source>
        <dbReference type="Proteomes" id="UP000816034"/>
    </source>
</evidence>
<feature type="compositionally biased region" description="Polar residues" evidence="1">
    <location>
        <begin position="46"/>
        <end position="64"/>
    </location>
</feature>
<proteinExistence type="predicted"/>
<reference evidence="2 3" key="1">
    <citation type="journal article" date="2018" name="BMC Genomics">
        <title>The genome of Naegleria lovaniensis, the basis for a comparative approach to unravel pathogenicity factors of the human pathogenic amoeba N. fowleri.</title>
        <authorList>
            <person name="Liechti N."/>
            <person name="Schurch N."/>
            <person name="Bruggmann R."/>
            <person name="Wittwer M."/>
        </authorList>
    </citation>
    <scope>NUCLEOTIDE SEQUENCE [LARGE SCALE GENOMIC DNA]</scope>
    <source>
        <strain evidence="2 3">ATCC 30569</strain>
    </source>
</reference>
<feature type="compositionally biased region" description="Polar residues" evidence="1">
    <location>
        <begin position="187"/>
        <end position="200"/>
    </location>
</feature>
<evidence type="ECO:0000313" key="2">
    <source>
        <dbReference type="EMBL" id="KAG2378827.1"/>
    </source>
</evidence>
<keyword evidence="3" id="KW-1185">Reference proteome</keyword>
<dbReference type="EMBL" id="PYSW02000031">
    <property type="protein sequence ID" value="KAG2378827.1"/>
    <property type="molecule type" value="Genomic_DNA"/>
</dbReference>
<dbReference type="GeneID" id="68100429"/>
<feature type="compositionally biased region" description="Low complexity" evidence="1">
    <location>
        <begin position="201"/>
        <end position="215"/>
    </location>
</feature>
<organism evidence="2 3">
    <name type="scientific">Naegleria lovaniensis</name>
    <name type="common">Amoeba</name>
    <dbReference type="NCBI Taxonomy" id="51637"/>
    <lineage>
        <taxon>Eukaryota</taxon>
        <taxon>Discoba</taxon>
        <taxon>Heterolobosea</taxon>
        <taxon>Tetramitia</taxon>
        <taxon>Eutetramitia</taxon>
        <taxon>Vahlkampfiidae</taxon>
        <taxon>Naegleria</taxon>
    </lineage>
</organism>
<dbReference type="AlphaFoldDB" id="A0AA88GK31"/>
<sequence>MSSSSTSINPASNVQSPQTTTNMNNLDSNNSNNNTSMLGMLSSSSDQTMGGSTSFNNPQILMGNSGNGPPLGHQILQLLNADPNILNNPFVRKLMSSGGGMNAMIQPTSNNMMNPQQGNMASGGGTLSQQPQNNMTMANGDGMNNNSQQSGGNMQEDVLSSHLSQMFNPSSTGTNLQMMMGGMMSNRNTLPGTPGSQMSLTTTPGTPGSSNMPTSASGWTQKEVDYLRMLIANNQDSVEGLRQIFPKRSPQDIQNKIQQLIARLASESELRASGTRFMSLEKKKVSVENRLRCKKILN</sequence>
<gene>
    <name evidence="2" type="ORF">C9374_007975</name>
</gene>
<comment type="caution">
    <text evidence="2">The sequence shown here is derived from an EMBL/GenBank/DDBJ whole genome shotgun (WGS) entry which is preliminary data.</text>
</comment>
<protein>
    <submittedName>
        <fullName evidence="2">Uncharacterized protein</fullName>
    </submittedName>
</protein>
<feature type="region of interest" description="Disordered" evidence="1">
    <location>
        <begin position="187"/>
        <end position="217"/>
    </location>
</feature>
<feature type="region of interest" description="Disordered" evidence="1">
    <location>
        <begin position="1"/>
        <end position="68"/>
    </location>
</feature>
<feature type="compositionally biased region" description="Polar residues" evidence="1">
    <location>
        <begin position="8"/>
        <end position="19"/>
    </location>
</feature>
<evidence type="ECO:0000256" key="1">
    <source>
        <dbReference type="SAM" id="MobiDB-lite"/>
    </source>
</evidence>
<feature type="compositionally biased region" description="Low complexity" evidence="1">
    <location>
        <begin position="20"/>
        <end position="45"/>
    </location>
</feature>
<dbReference type="RefSeq" id="XP_044546089.1">
    <property type="nucleotide sequence ID" value="XM_044697999.1"/>
</dbReference>